<comment type="induction">
    <text evidence="2">By nitrogen starvation.</text>
</comment>
<dbReference type="GO" id="GO:0030428">
    <property type="term" value="C:cell septum"/>
    <property type="evidence" value="ECO:0007669"/>
    <property type="project" value="UniProtKB-SubCell"/>
</dbReference>
<gene>
    <name evidence="5" type="ORF">C7H19_08200</name>
</gene>
<dbReference type="PANTHER" id="PTHR44591">
    <property type="entry name" value="STRESS RESPONSE REGULATOR PROTEIN 1"/>
    <property type="match status" value="1"/>
</dbReference>
<organism evidence="5 6">
    <name type="scientific">Aphanothece hegewaldii CCALA 016</name>
    <dbReference type="NCBI Taxonomy" id="2107694"/>
    <lineage>
        <taxon>Bacteria</taxon>
        <taxon>Bacillati</taxon>
        <taxon>Cyanobacteriota</taxon>
        <taxon>Cyanophyceae</taxon>
        <taxon>Oscillatoriophycideae</taxon>
        <taxon>Chroococcales</taxon>
        <taxon>Aphanothecaceae</taxon>
        <taxon>Aphanothece</taxon>
    </lineage>
</organism>
<keyword evidence="2" id="KW-0902">Two-component regulatory system</keyword>
<protein>
    <recommendedName>
        <fullName evidence="2">Protein PatA</fullName>
    </recommendedName>
</protein>
<dbReference type="Pfam" id="PF00072">
    <property type="entry name" value="Response_reg"/>
    <property type="match status" value="1"/>
</dbReference>
<dbReference type="Pfam" id="PF14332">
    <property type="entry name" value="DUF4388"/>
    <property type="match status" value="1"/>
</dbReference>
<dbReference type="EMBL" id="PXOH01000006">
    <property type="protein sequence ID" value="PSF37945.1"/>
    <property type="molecule type" value="Genomic_DNA"/>
</dbReference>
<dbReference type="InterPro" id="IPR001789">
    <property type="entry name" value="Sig_transdc_resp-reg_receiver"/>
</dbReference>
<proteinExistence type="evidence at transcript level"/>
<evidence type="ECO:0000259" key="4">
    <source>
        <dbReference type="PROSITE" id="PS50110"/>
    </source>
</evidence>
<keyword evidence="2" id="KW-0364">Heterocyst</keyword>
<reference evidence="5 6" key="2">
    <citation type="submission" date="2018-03" db="EMBL/GenBank/DDBJ databases">
        <authorList>
            <person name="Keele B.F."/>
        </authorList>
    </citation>
    <scope>NUCLEOTIDE SEQUENCE [LARGE SCALE GENOMIC DNA]</scope>
    <source>
        <strain evidence="5 6">CCALA 016</strain>
    </source>
</reference>
<keyword evidence="6" id="KW-1185">Reference proteome</keyword>
<comment type="function">
    <text evidence="2">Controls heterocyst pattern formation.</text>
</comment>
<name>A0A2T1M032_9CHRO</name>
<accession>A0A2T1M032</accession>
<feature type="modified residue" description="4-aspartylphosphate" evidence="3">
    <location>
        <position position="346"/>
    </location>
</feature>
<evidence type="ECO:0000256" key="1">
    <source>
        <dbReference type="ARBA" id="ARBA00022553"/>
    </source>
</evidence>
<dbReference type="InterPro" id="IPR011006">
    <property type="entry name" value="CheY-like_superfamily"/>
</dbReference>
<dbReference type="AlphaFoldDB" id="A0A2T1M032"/>
<feature type="domain" description="Response regulatory" evidence="4">
    <location>
        <begin position="297"/>
        <end position="413"/>
    </location>
</feature>
<evidence type="ECO:0000256" key="2">
    <source>
        <dbReference type="PIRNR" id="PIRNR005897"/>
    </source>
</evidence>
<keyword evidence="1 3" id="KW-0597">Phosphoprotein</keyword>
<evidence type="ECO:0000313" key="6">
    <source>
        <dbReference type="Proteomes" id="UP000239001"/>
    </source>
</evidence>
<sequence>MNMWNDSANSTYDLLLQLAQNEFSGCLEISHQSVYWWIYFELGKLFYATNSLEPFERLERYLKRLSHSNTQINGFTCSQVRVKFESNHQTNNSLTSSDYEAIKWLLQQEYIKQEEAVFLINKVMEEVLEACLLLPNFNLNILPNNIWHEVTFIVQNEVYSFLKKILQNLAEWQTLAPQIFSSYQRPYFFSQYNSQNNQLSSEKQQQLSRFLKGFSFRQLAAILDQDVLRIAQGLHPLITNGVVILREPRPPFSDLPSLATSQTQLNNSSIVKRETIQQNNNIFLDNKPLKIVQNSGTIICIDDSPIMLKQLNHFLADHNFSVHTVNDPLKALMEVIRIKPNLILMDVSMPNLDGYQLCRLLRNHSLFKTTPIIMVTGNKGLIDRAKAKIAGATDYLTKPFNQTELLKIIFRYLT</sequence>
<dbReference type="PANTHER" id="PTHR44591:SF3">
    <property type="entry name" value="RESPONSE REGULATORY DOMAIN-CONTAINING PROTEIN"/>
    <property type="match status" value="1"/>
</dbReference>
<dbReference type="RefSeq" id="WP_106456385.1">
    <property type="nucleotide sequence ID" value="NZ_PXOH01000006.1"/>
</dbReference>
<dbReference type="InterPro" id="IPR050595">
    <property type="entry name" value="Bact_response_regulator"/>
</dbReference>
<comment type="caution">
    <text evidence="5">The sequence shown here is derived from an EMBL/GenBank/DDBJ whole genome shotgun (WGS) entry which is preliminary data.</text>
</comment>
<dbReference type="InterPro" id="IPR024186">
    <property type="entry name" value="Sig_transdc_resp-reg_PatA"/>
</dbReference>
<dbReference type="SMART" id="SM00448">
    <property type="entry name" value="REC"/>
    <property type="match status" value="1"/>
</dbReference>
<comment type="subcellular location">
    <subcellularLocation>
        <location evidence="2">Cell septum</location>
    </subcellularLocation>
</comment>
<reference evidence="5 6" key="1">
    <citation type="submission" date="2018-03" db="EMBL/GenBank/DDBJ databases">
        <title>The ancient ancestry and fast evolution of plastids.</title>
        <authorList>
            <person name="Moore K.R."/>
            <person name="Magnabosco C."/>
            <person name="Momper L."/>
            <person name="Gold D.A."/>
            <person name="Bosak T."/>
            <person name="Fournier G.P."/>
        </authorList>
    </citation>
    <scope>NUCLEOTIDE SEQUENCE [LARGE SCALE GENOMIC DNA]</scope>
    <source>
        <strain evidence="5 6">CCALA 016</strain>
    </source>
</reference>
<dbReference type="PROSITE" id="PS50110">
    <property type="entry name" value="RESPONSE_REGULATORY"/>
    <property type="match status" value="1"/>
</dbReference>
<dbReference type="OrthoDB" id="417415at2"/>
<evidence type="ECO:0000256" key="3">
    <source>
        <dbReference type="PROSITE-ProRule" id="PRU00169"/>
    </source>
</evidence>
<dbReference type="InterPro" id="IPR025497">
    <property type="entry name" value="PatA-like_N"/>
</dbReference>
<dbReference type="GO" id="GO:0043158">
    <property type="term" value="P:heterocyst development"/>
    <property type="evidence" value="ECO:0007669"/>
    <property type="project" value="UniProtKB-KW"/>
</dbReference>
<dbReference type="Gene3D" id="3.40.50.2300">
    <property type="match status" value="1"/>
</dbReference>
<dbReference type="SUPFAM" id="SSF52172">
    <property type="entry name" value="CheY-like"/>
    <property type="match status" value="1"/>
</dbReference>
<dbReference type="PIRSF" id="PIRSF005897">
    <property type="entry name" value="RR_PatA"/>
    <property type="match status" value="1"/>
</dbReference>
<evidence type="ECO:0000313" key="5">
    <source>
        <dbReference type="EMBL" id="PSF37945.1"/>
    </source>
</evidence>
<dbReference type="Proteomes" id="UP000239001">
    <property type="component" value="Unassembled WGS sequence"/>
</dbReference>
<dbReference type="GO" id="GO:0000160">
    <property type="term" value="P:phosphorelay signal transduction system"/>
    <property type="evidence" value="ECO:0007669"/>
    <property type="project" value="UniProtKB-KW"/>
</dbReference>